<organism evidence="1 2">
    <name type="scientific">Francisella orientalis</name>
    <dbReference type="NCBI Taxonomy" id="299583"/>
    <lineage>
        <taxon>Bacteria</taxon>
        <taxon>Pseudomonadati</taxon>
        <taxon>Pseudomonadota</taxon>
        <taxon>Gammaproteobacteria</taxon>
        <taxon>Thiotrichales</taxon>
        <taxon>Francisellaceae</taxon>
        <taxon>Francisella</taxon>
    </lineage>
</organism>
<evidence type="ECO:0000313" key="2">
    <source>
        <dbReference type="Proteomes" id="UP000035930"/>
    </source>
</evidence>
<accession>A0ABN4H235</accession>
<reference evidence="1" key="1">
    <citation type="submission" date="2017-08" db="EMBL/GenBank/DDBJ databases">
        <title>Complete Genome Sequence of Francisella noatunensis subsp. orientalis strain FNO190.</title>
        <authorList>
            <person name="Pereira F.L."/>
            <person name="Goncalves L.A."/>
            <person name="Guilherme T.C."/>
            <person name="Soares S.C."/>
            <person name="Dorella F.A."/>
            <person name="Carvalho A.F."/>
            <person name="Leibowitz M.P."/>
            <person name="Leal C.A.G."/>
            <person name="Azevedo V.A.C."/>
            <person name="Figueiredo H.C.P."/>
        </authorList>
    </citation>
    <scope>NUCLEOTIDE SEQUENCE</scope>
    <source>
        <strain evidence="1">FNO190</strain>
    </source>
</reference>
<name>A0ABN4H235_9GAMM</name>
<protein>
    <submittedName>
        <fullName evidence="1">Uncharacterized protein</fullName>
    </submittedName>
</protein>
<evidence type="ECO:0000313" key="1">
    <source>
        <dbReference type="EMBL" id="AKN88680.1"/>
    </source>
</evidence>
<keyword evidence="2" id="KW-1185">Reference proteome</keyword>
<gene>
    <name evidence="1" type="ORF">FNO190_0938</name>
</gene>
<sequence length="44" mass="5320">MWNSLSQINNTKVINIEIICSDKQIHKNRIETRYKSNPNKYPTW</sequence>
<dbReference type="Proteomes" id="UP000035930">
    <property type="component" value="Chromosome"/>
</dbReference>
<dbReference type="EMBL" id="CP011923">
    <property type="protein sequence ID" value="AKN88680.1"/>
    <property type="molecule type" value="Genomic_DNA"/>
</dbReference>
<proteinExistence type="predicted"/>